<dbReference type="InterPro" id="IPR000719">
    <property type="entry name" value="Prot_kinase_dom"/>
</dbReference>
<protein>
    <submittedName>
        <fullName evidence="7">Kinase-like domain-containing protein</fullName>
    </submittedName>
</protein>
<evidence type="ECO:0000259" key="6">
    <source>
        <dbReference type="PROSITE" id="PS50011"/>
    </source>
</evidence>
<dbReference type="SUPFAM" id="SSF56112">
    <property type="entry name" value="Protein kinase-like (PK-like)"/>
    <property type="match status" value="1"/>
</dbReference>
<evidence type="ECO:0000256" key="3">
    <source>
        <dbReference type="ARBA" id="ARBA00022741"/>
    </source>
</evidence>
<name>A0A9P5NIX9_GYMJU</name>
<keyword evidence="8" id="KW-1185">Reference proteome</keyword>
<dbReference type="GO" id="GO:0005524">
    <property type="term" value="F:ATP binding"/>
    <property type="evidence" value="ECO:0007669"/>
    <property type="project" value="UniProtKB-KW"/>
</dbReference>
<dbReference type="Gene3D" id="1.10.510.10">
    <property type="entry name" value="Transferase(Phosphotransferase) domain 1"/>
    <property type="match status" value="1"/>
</dbReference>
<dbReference type="InterPro" id="IPR011009">
    <property type="entry name" value="Kinase-like_dom_sf"/>
</dbReference>
<dbReference type="PANTHER" id="PTHR24058">
    <property type="entry name" value="DUAL SPECIFICITY PROTEIN KINASE"/>
    <property type="match status" value="1"/>
</dbReference>
<dbReference type="SMART" id="SM00220">
    <property type="entry name" value="S_TKc"/>
    <property type="match status" value="1"/>
</dbReference>
<evidence type="ECO:0000256" key="5">
    <source>
        <dbReference type="ARBA" id="ARBA00022840"/>
    </source>
</evidence>
<dbReference type="InterPro" id="IPR050494">
    <property type="entry name" value="Ser_Thr_dual-spec_kinase"/>
</dbReference>
<reference evidence="7" key="1">
    <citation type="submission" date="2020-11" db="EMBL/GenBank/DDBJ databases">
        <authorList>
            <consortium name="DOE Joint Genome Institute"/>
            <person name="Ahrendt S."/>
            <person name="Riley R."/>
            <person name="Andreopoulos W."/>
            <person name="LaButti K."/>
            <person name="Pangilinan J."/>
            <person name="Ruiz-duenas F.J."/>
            <person name="Barrasa J.M."/>
            <person name="Sanchez-Garcia M."/>
            <person name="Camarero S."/>
            <person name="Miyauchi S."/>
            <person name="Serrano A."/>
            <person name="Linde D."/>
            <person name="Babiker R."/>
            <person name="Drula E."/>
            <person name="Ayuso-Fernandez I."/>
            <person name="Pacheco R."/>
            <person name="Padilla G."/>
            <person name="Ferreira P."/>
            <person name="Barriuso J."/>
            <person name="Kellner H."/>
            <person name="Castanera R."/>
            <person name="Alfaro M."/>
            <person name="Ramirez L."/>
            <person name="Pisabarro A.G."/>
            <person name="Kuo A."/>
            <person name="Tritt A."/>
            <person name="Lipzen A."/>
            <person name="He G."/>
            <person name="Yan M."/>
            <person name="Ng V."/>
            <person name="Cullen D."/>
            <person name="Martin F."/>
            <person name="Rosso M.-N."/>
            <person name="Henrissat B."/>
            <person name="Hibbett D."/>
            <person name="Martinez A.T."/>
            <person name="Grigoriev I.V."/>
        </authorList>
    </citation>
    <scope>NUCLEOTIDE SEQUENCE</scope>
    <source>
        <strain evidence="7">AH 44721</strain>
    </source>
</reference>
<evidence type="ECO:0000313" key="8">
    <source>
        <dbReference type="Proteomes" id="UP000724874"/>
    </source>
</evidence>
<keyword evidence="4 7" id="KW-0418">Kinase</keyword>
<proteinExistence type="predicted"/>
<dbReference type="GO" id="GO:0004674">
    <property type="term" value="F:protein serine/threonine kinase activity"/>
    <property type="evidence" value="ECO:0007669"/>
    <property type="project" value="UniProtKB-KW"/>
</dbReference>
<organism evidence="7 8">
    <name type="scientific">Gymnopilus junonius</name>
    <name type="common">Spectacular rustgill mushroom</name>
    <name type="synonym">Gymnopilus spectabilis subsp. junonius</name>
    <dbReference type="NCBI Taxonomy" id="109634"/>
    <lineage>
        <taxon>Eukaryota</taxon>
        <taxon>Fungi</taxon>
        <taxon>Dikarya</taxon>
        <taxon>Basidiomycota</taxon>
        <taxon>Agaricomycotina</taxon>
        <taxon>Agaricomycetes</taxon>
        <taxon>Agaricomycetidae</taxon>
        <taxon>Agaricales</taxon>
        <taxon>Agaricineae</taxon>
        <taxon>Hymenogastraceae</taxon>
        <taxon>Gymnopilus</taxon>
    </lineage>
</organism>
<feature type="domain" description="Protein kinase" evidence="6">
    <location>
        <begin position="1"/>
        <end position="335"/>
    </location>
</feature>
<accession>A0A9P5NIX9</accession>
<evidence type="ECO:0000256" key="4">
    <source>
        <dbReference type="ARBA" id="ARBA00022777"/>
    </source>
</evidence>
<keyword evidence="3" id="KW-0547">Nucleotide-binding</keyword>
<evidence type="ECO:0000256" key="1">
    <source>
        <dbReference type="ARBA" id="ARBA00022527"/>
    </source>
</evidence>
<evidence type="ECO:0000313" key="7">
    <source>
        <dbReference type="EMBL" id="KAF8891452.1"/>
    </source>
</evidence>
<gene>
    <name evidence="7" type="ORF">CPB84DRAFT_1784156</name>
</gene>
<keyword evidence="2" id="KW-0808">Transferase</keyword>
<dbReference type="Proteomes" id="UP000724874">
    <property type="component" value="Unassembled WGS sequence"/>
</dbReference>
<comment type="caution">
    <text evidence="7">The sequence shown here is derived from an EMBL/GenBank/DDBJ whole genome shotgun (WGS) entry which is preliminary data.</text>
</comment>
<dbReference type="AlphaFoldDB" id="A0A9P5NIX9"/>
<sequence>MLNLLKRFKSIPTASATTAYLRSSSSIASAAPRLFPHYWFYHFSIGDNEYVCMKSMVSDYSSIEREIKAYEVLGKAGKTSRSPGKLFVRQALDHFELPLGVSLQLLLRIFKVGFPMNYVKDLASQMLYALAFIHSAGVIHADLQANNILLRIQDEIVFKDGEEAEIEHPSARKFISQGQEQRQSVIFETRSHPGSLRRWIGLKSGPILCDFGEARTGKESYTELIQPASYRAPEVFLHCRGIWDFLLDQNLFPRPSGLDTHTADQNQLARMVALLGPPPRRFWRLGSPRSRVFQRGRVSQGEVPSETLESLLASSLEQRKKTLTAEESAAFLAFLRRTLTWTGKGDPWIVDDASKWR</sequence>
<dbReference type="Gene3D" id="3.30.200.20">
    <property type="entry name" value="Phosphorylase Kinase, domain 1"/>
    <property type="match status" value="1"/>
</dbReference>
<dbReference type="PROSITE" id="PS50011">
    <property type="entry name" value="PROTEIN_KINASE_DOM"/>
    <property type="match status" value="1"/>
</dbReference>
<keyword evidence="5" id="KW-0067">ATP-binding</keyword>
<dbReference type="EMBL" id="JADNYJ010000072">
    <property type="protein sequence ID" value="KAF8891452.1"/>
    <property type="molecule type" value="Genomic_DNA"/>
</dbReference>
<dbReference type="OrthoDB" id="5979581at2759"/>
<dbReference type="Pfam" id="PF00069">
    <property type="entry name" value="Pkinase"/>
    <property type="match status" value="1"/>
</dbReference>
<evidence type="ECO:0000256" key="2">
    <source>
        <dbReference type="ARBA" id="ARBA00022679"/>
    </source>
</evidence>
<keyword evidence="1" id="KW-0723">Serine/threonine-protein kinase</keyword>